<feature type="region of interest" description="Disordered" evidence="1">
    <location>
        <begin position="196"/>
        <end position="216"/>
    </location>
</feature>
<dbReference type="EMBL" id="WHVB01000001">
    <property type="protein sequence ID" value="KAF8487076.1"/>
    <property type="molecule type" value="Genomic_DNA"/>
</dbReference>
<evidence type="ECO:0000313" key="3">
    <source>
        <dbReference type="Proteomes" id="UP000759537"/>
    </source>
</evidence>
<keyword evidence="3" id="KW-1185">Reference proteome</keyword>
<reference evidence="2" key="2">
    <citation type="journal article" date="2020" name="Nat. Commun.">
        <title>Large-scale genome sequencing of mycorrhizal fungi provides insights into the early evolution of symbiotic traits.</title>
        <authorList>
            <person name="Miyauchi S."/>
            <person name="Kiss E."/>
            <person name="Kuo A."/>
            <person name="Drula E."/>
            <person name="Kohler A."/>
            <person name="Sanchez-Garcia M."/>
            <person name="Morin E."/>
            <person name="Andreopoulos B."/>
            <person name="Barry K.W."/>
            <person name="Bonito G."/>
            <person name="Buee M."/>
            <person name="Carver A."/>
            <person name="Chen C."/>
            <person name="Cichocki N."/>
            <person name="Clum A."/>
            <person name="Culley D."/>
            <person name="Crous P.W."/>
            <person name="Fauchery L."/>
            <person name="Girlanda M."/>
            <person name="Hayes R.D."/>
            <person name="Keri Z."/>
            <person name="LaButti K."/>
            <person name="Lipzen A."/>
            <person name="Lombard V."/>
            <person name="Magnuson J."/>
            <person name="Maillard F."/>
            <person name="Murat C."/>
            <person name="Nolan M."/>
            <person name="Ohm R.A."/>
            <person name="Pangilinan J."/>
            <person name="Pereira M.F."/>
            <person name="Perotto S."/>
            <person name="Peter M."/>
            <person name="Pfister S."/>
            <person name="Riley R."/>
            <person name="Sitrit Y."/>
            <person name="Stielow J.B."/>
            <person name="Szollosi G."/>
            <person name="Zifcakova L."/>
            <person name="Stursova M."/>
            <person name="Spatafora J.W."/>
            <person name="Tedersoo L."/>
            <person name="Vaario L.M."/>
            <person name="Yamada A."/>
            <person name="Yan M."/>
            <person name="Wang P."/>
            <person name="Xu J."/>
            <person name="Bruns T."/>
            <person name="Baldrian P."/>
            <person name="Vilgalys R."/>
            <person name="Dunand C."/>
            <person name="Henrissat B."/>
            <person name="Grigoriev I.V."/>
            <person name="Hibbett D."/>
            <person name="Nagy L.G."/>
            <person name="Martin F.M."/>
        </authorList>
    </citation>
    <scope>NUCLEOTIDE SEQUENCE</scope>
    <source>
        <strain evidence="2">Prilba</strain>
    </source>
</reference>
<accession>A0A9P5N5Z3</accession>
<protein>
    <submittedName>
        <fullName evidence="2">Uncharacterized protein</fullName>
    </submittedName>
</protein>
<gene>
    <name evidence="2" type="ORF">DFH94DRAFT_678131</name>
</gene>
<evidence type="ECO:0000256" key="1">
    <source>
        <dbReference type="SAM" id="MobiDB-lite"/>
    </source>
</evidence>
<dbReference type="AlphaFoldDB" id="A0A9P5N5Z3"/>
<name>A0A9P5N5Z3_9AGAM</name>
<organism evidence="2 3">
    <name type="scientific">Russula ochroleuca</name>
    <dbReference type="NCBI Taxonomy" id="152965"/>
    <lineage>
        <taxon>Eukaryota</taxon>
        <taxon>Fungi</taxon>
        <taxon>Dikarya</taxon>
        <taxon>Basidiomycota</taxon>
        <taxon>Agaricomycotina</taxon>
        <taxon>Agaricomycetes</taxon>
        <taxon>Russulales</taxon>
        <taxon>Russulaceae</taxon>
        <taxon>Russula</taxon>
    </lineage>
</organism>
<dbReference type="Proteomes" id="UP000759537">
    <property type="component" value="Unassembled WGS sequence"/>
</dbReference>
<feature type="region of interest" description="Disordered" evidence="1">
    <location>
        <begin position="128"/>
        <end position="148"/>
    </location>
</feature>
<proteinExistence type="predicted"/>
<reference evidence="2" key="1">
    <citation type="submission" date="2019-10" db="EMBL/GenBank/DDBJ databases">
        <authorList>
            <consortium name="DOE Joint Genome Institute"/>
            <person name="Kuo A."/>
            <person name="Miyauchi S."/>
            <person name="Kiss E."/>
            <person name="Drula E."/>
            <person name="Kohler A."/>
            <person name="Sanchez-Garcia M."/>
            <person name="Andreopoulos B."/>
            <person name="Barry K.W."/>
            <person name="Bonito G."/>
            <person name="Buee M."/>
            <person name="Carver A."/>
            <person name="Chen C."/>
            <person name="Cichocki N."/>
            <person name="Clum A."/>
            <person name="Culley D."/>
            <person name="Crous P.W."/>
            <person name="Fauchery L."/>
            <person name="Girlanda M."/>
            <person name="Hayes R."/>
            <person name="Keri Z."/>
            <person name="LaButti K."/>
            <person name="Lipzen A."/>
            <person name="Lombard V."/>
            <person name="Magnuson J."/>
            <person name="Maillard F."/>
            <person name="Morin E."/>
            <person name="Murat C."/>
            <person name="Nolan M."/>
            <person name="Ohm R."/>
            <person name="Pangilinan J."/>
            <person name="Pereira M."/>
            <person name="Perotto S."/>
            <person name="Peter M."/>
            <person name="Riley R."/>
            <person name="Sitrit Y."/>
            <person name="Stielow B."/>
            <person name="Szollosi G."/>
            <person name="Zifcakova L."/>
            <person name="Stursova M."/>
            <person name="Spatafora J.W."/>
            <person name="Tedersoo L."/>
            <person name="Vaario L.-M."/>
            <person name="Yamada A."/>
            <person name="Yan M."/>
            <person name="Wang P."/>
            <person name="Xu J."/>
            <person name="Bruns T."/>
            <person name="Baldrian P."/>
            <person name="Vilgalys R."/>
            <person name="Henrissat B."/>
            <person name="Grigoriev I.V."/>
            <person name="Hibbett D."/>
            <person name="Nagy L.G."/>
            <person name="Martin F.M."/>
        </authorList>
    </citation>
    <scope>NUCLEOTIDE SEQUENCE</scope>
    <source>
        <strain evidence="2">Prilba</strain>
    </source>
</reference>
<comment type="caution">
    <text evidence="2">The sequence shown here is derived from an EMBL/GenBank/DDBJ whole genome shotgun (WGS) entry which is preliminary data.</text>
</comment>
<sequence>MGMGMEGEGEGHAFAAAQGMSLGQRLWHRSWGRDVSVAMLYLFWGMLCEVPEVSECAEWVRDLLRGKEHGSPPDSLGPAHTTFARYSYRVWWGVVLAEEVCAVVGEGCGCVPAKLVCVAAPPASRTAAPPHAPHLSSGPVTSTMVGTADGQRPDVKVDDDSFVMLAELELAQGIVLMEGTEGMGGVHVHGSLRVDGEQEGQPHGHAQGLHQQGQDKQDLVNGISNVANHIGALFLQTRLTESEICDVHGISGAYCENQSVQKNGWALWVKTWQGVVKSVDRIIENVGEVGDGISERSSSMLDAESKCRVLKHPIGPRTREEATTMEERINLQIYHPIKWVHILVDEVVVVKTVKGPGGMSCVGDTGSAGLKLGPGLGEQEDELLMIDGVPSSYES</sequence>
<evidence type="ECO:0000313" key="2">
    <source>
        <dbReference type="EMBL" id="KAF8487076.1"/>
    </source>
</evidence>
<feature type="compositionally biased region" description="Low complexity" evidence="1">
    <location>
        <begin position="203"/>
        <end position="212"/>
    </location>
</feature>